<evidence type="ECO:0000256" key="3">
    <source>
        <dbReference type="ARBA" id="ARBA00023133"/>
    </source>
</evidence>
<feature type="binding site" evidence="7">
    <location>
        <position position="288"/>
    </location>
    <ligand>
        <name>Fe(2+)</name>
        <dbReference type="ChEBI" id="CHEBI:29033"/>
    </ligand>
</feature>
<dbReference type="InterPro" id="IPR033644">
    <property type="entry name" value="Ferrochelatase_C"/>
</dbReference>
<protein>
    <recommendedName>
        <fullName evidence="7 8">Ferrochelatase</fullName>
        <ecNumber evidence="7 8">4.98.1.1</ecNumber>
    </recommendedName>
    <alternativeName>
        <fullName evidence="7">Heme synthase</fullName>
    </alternativeName>
    <alternativeName>
        <fullName evidence="7">Protoheme ferro-lyase</fullName>
    </alternativeName>
</protein>
<comment type="function">
    <text evidence="7 8">Catalyzes the ferrous insertion into protoporphyrin IX.</text>
</comment>
<comment type="similarity">
    <text evidence="1 7 8">Belongs to the ferrochelatase family.</text>
</comment>
<keyword evidence="10" id="KW-1185">Reference proteome</keyword>
<dbReference type="Proteomes" id="UP001595710">
    <property type="component" value="Unassembled WGS sequence"/>
</dbReference>
<proteinExistence type="inferred from homology"/>
<evidence type="ECO:0000256" key="6">
    <source>
        <dbReference type="ARBA" id="ARBA00024536"/>
    </source>
</evidence>
<dbReference type="InterPro" id="IPR033659">
    <property type="entry name" value="Ferrochelatase_N"/>
</dbReference>
<organism evidence="9 10">
    <name type="scientific">Reinekea marina</name>
    <dbReference type="NCBI Taxonomy" id="1310421"/>
    <lineage>
        <taxon>Bacteria</taxon>
        <taxon>Pseudomonadati</taxon>
        <taxon>Pseudomonadota</taxon>
        <taxon>Gammaproteobacteria</taxon>
        <taxon>Oceanospirillales</taxon>
        <taxon>Saccharospirillaceae</taxon>
        <taxon>Reinekea</taxon>
    </lineage>
</organism>
<evidence type="ECO:0000256" key="7">
    <source>
        <dbReference type="HAMAP-Rule" id="MF_00323"/>
    </source>
</evidence>
<dbReference type="EC" id="4.98.1.1" evidence="7 8"/>
<keyword evidence="5 7" id="KW-0627">Porphyrin biosynthesis</keyword>
<sequence>MKHFPVGHPDVKFGRIGVVLVNLGTPDDLSPKSVRRYLKEFLSDSRVVEIPKLLWWPLLNGIILNTRPKKSAQAYRKIWLHDINESPLRHYTQQQAEKLAHQMPEVDVVWAMRYGQPSISTALTQLQAKGCDRIVVFPMYPQYSATTNATVSDAVFDHLKTLRWQPTVRIAHPWYRQEAYINAIAALLKARLNERESAPEKIIMSFHGLPERFINQGDPYQCHCFVTRRLIAEAIGWSLDDVLVTFQSRFGKAKWIEPYTNATLTSLAEEGVKDILVLTPGFVVDCLETLEEIAMEGKEVFEEAGGTHYDVLPCLNDSGEAMDMIEQLVKAELSGWEL</sequence>
<evidence type="ECO:0000256" key="4">
    <source>
        <dbReference type="ARBA" id="ARBA00023239"/>
    </source>
</evidence>
<keyword evidence="7 8" id="KW-0963">Cytoplasm</keyword>
<gene>
    <name evidence="7 9" type="primary">hemH</name>
    <name evidence="9" type="ORF">ACFOND_15805</name>
</gene>
<dbReference type="PANTHER" id="PTHR11108">
    <property type="entry name" value="FERROCHELATASE"/>
    <property type="match status" value="1"/>
</dbReference>
<evidence type="ECO:0000313" key="9">
    <source>
        <dbReference type="EMBL" id="MFC3703094.1"/>
    </source>
</evidence>
<keyword evidence="3 7" id="KW-0350">Heme biosynthesis</keyword>
<reference evidence="10" key="1">
    <citation type="journal article" date="2019" name="Int. J. Syst. Evol. Microbiol.">
        <title>The Global Catalogue of Microorganisms (GCM) 10K type strain sequencing project: providing services to taxonomists for standard genome sequencing and annotation.</title>
        <authorList>
            <consortium name="The Broad Institute Genomics Platform"/>
            <consortium name="The Broad Institute Genome Sequencing Center for Infectious Disease"/>
            <person name="Wu L."/>
            <person name="Ma J."/>
        </authorList>
    </citation>
    <scope>NUCLEOTIDE SEQUENCE [LARGE SCALE GENOMIC DNA]</scope>
    <source>
        <strain evidence="10">CECT 8288</strain>
    </source>
</reference>
<comment type="pathway">
    <text evidence="7 8">Porphyrin-containing compound metabolism; protoheme biosynthesis; protoheme from protoporphyrin-IX: step 1/1.</text>
</comment>
<keyword evidence="2 7" id="KW-0408">Iron</keyword>
<dbReference type="HAMAP" id="MF_00323">
    <property type="entry name" value="Ferrochelatase"/>
    <property type="match status" value="1"/>
</dbReference>
<keyword evidence="7" id="KW-0479">Metal-binding</keyword>
<comment type="catalytic activity">
    <reaction evidence="7 8">
        <text>heme b + 2 H(+) = protoporphyrin IX + Fe(2+)</text>
        <dbReference type="Rhea" id="RHEA:22584"/>
        <dbReference type="ChEBI" id="CHEBI:15378"/>
        <dbReference type="ChEBI" id="CHEBI:29033"/>
        <dbReference type="ChEBI" id="CHEBI:57306"/>
        <dbReference type="ChEBI" id="CHEBI:60344"/>
        <dbReference type="EC" id="4.98.1.1"/>
    </reaction>
</comment>
<dbReference type="Gene3D" id="3.40.50.1400">
    <property type="match status" value="2"/>
</dbReference>
<evidence type="ECO:0000256" key="2">
    <source>
        <dbReference type="ARBA" id="ARBA00023004"/>
    </source>
</evidence>
<comment type="caution">
    <text evidence="9">The sequence shown here is derived from an EMBL/GenBank/DDBJ whole genome shotgun (WGS) entry which is preliminary data.</text>
</comment>
<dbReference type="InterPro" id="IPR001015">
    <property type="entry name" value="Ferrochelatase"/>
</dbReference>
<evidence type="ECO:0000256" key="1">
    <source>
        <dbReference type="ARBA" id="ARBA00007718"/>
    </source>
</evidence>
<dbReference type="InterPro" id="IPR019772">
    <property type="entry name" value="Ferrochelatase_AS"/>
</dbReference>
<evidence type="ECO:0000256" key="5">
    <source>
        <dbReference type="ARBA" id="ARBA00023244"/>
    </source>
</evidence>
<dbReference type="Pfam" id="PF00762">
    <property type="entry name" value="Ferrochelatase"/>
    <property type="match status" value="1"/>
</dbReference>
<dbReference type="EMBL" id="JBHRYN010000069">
    <property type="protein sequence ID" value="MFC3703094.1"/>
    <property type="molecule type" value="Genomic_DNA"/>
</dbReference>
<comment type="catalytic activity">
    <reaction evidence="6">
        <text>Fe-coproporphyrin III + 2 H(+) = coproporphyrin III + Fe(2+)</text>
        <dbReference type="Rhea" id="RHEA:49572"/>
        <dbReference type="ChEBI" id="CHEBI:15378"/>
        <dbReference type="ChEBI" id="CHEBI:29033"/>
        <dbReference type="ChEBI" id="CHEBI:68438"/>
        <dbReference type="ChEBI" id="CHEBI:131725"/>
        <dbReference type="EC" id="4.99.1.9"/>
    </reaction>
    <physiologicalReaction direction="right-to-left" evidence="6">
        <dbReference type="Rhea" id="RHEA:49574"/>
    </physiologicalReaction>
</comment>
<dbReference type="RefSeq" id="WP_290280018.1">
    <property type="nucleotide sequence ID" value="NZ_JAUFQI010000001.1"/>
</dbReference>
<keyword evidence="4 7" id="KW-0456">Lyase</keyword>
<dbReference type="PROSITE" id="PS00534">
    <property type="entry name" value="FERROCHELATASE"/>
    <property type="match status" value="1"/>
</dbReference>
<comment type="subcellular location">
    <subcellularLocation>
        <location evidence="7 8">Cytoplasm</location>
    </subcellularLocation>
</comment>
<dbReference type="CDD" id="cd03411">
    <property type="entry name" value="Ferrochelatase_N"/>
    <property type="match status" value="1"/>
</dbReference>
<accession>A0ABV7WW33</accession>
<dbReference type="CDD" id="cd00419">
    <property type="entry name" value="Ferrochelatase_C"/>
    <property type="match status" value="1"/>
</dbReference>
<name>A0ABV7WW33_9GAMM</name>
<evidence type="ECO:0000256" key="8">
    <source>
        <dbReference type="RuleBase" id="RU000607"/>
    </source>
</evidence>
<dbReference type="NCBIfam" id="TIGR00109">
    <property type="entry name" value="hemH"/>
    <property type="match status" value="1"/>
</dbReference>
<evidence type="ECO:0000313" key="10">
    <source>
        <dbReference type="Proteomes" id="UP001595710"/>
    </source>
</evidence>
<dbReference type="PANTHER" id="PTHR11108:SF1">
    <property type="entry name" value="FERROCHELATASE, MITOCHONDRIAL"/>
    <property type="match status" value="1"/>
</dbReference>
<feature type="binding site" evidence="7">
    <location>
        <position position="207"/>
    </location>
    <ligand>
        <name>Fe(2+)</name>
        <dbReference type="ChEBI" id="CHEBI:29033"/>
    </ligand>
</feature>
<dbReference type="SUPFAM" id="SSF53800">
    <property type="entry name" value="Chelatase"/>
    <property type="match status" value="1"/>
</dbReference>